<keyword evidence="8 19" id="KW-0472">Membrane</keyword>
<dbReference type="FunFam" id="2.60.40.10:FF:001363">
    <property type="entry name" value="Interleukin 10 receptor subunit beta"/>
    <property type="match status" value="1"/>
</dbReference>
<comment type="similarity">
    <text evidence="2">Belongs to the type II cytokine receptor family.</text>
</comment>
<evidence type="ECO:0000256" key="15">
    <source>
        <dbReference type="ARBA" id="ARBA00077161"/>
    </source>
</evidence>
<comment type="function">
    <text evidence="12">Shared cell surface receptor required for the activation of five class 2 cytokines: IL10, IL22, IL26, IL28, and IFNL1. The IFNLR1/IL10RB dimer is a receptor for the cytokine ligands IFNL2 and IFNL3 and mediates their antiviral activity. The ligand/receptor complex stimulate the activation of the JAK/STAT signaling pathway leading to the expression of IFN-stimulated genes (ISG), which contribute to the antiviral state.</text>
</comment>
<evidence type="ECO:0000256" key="3">
    <source>
        <dbReference type="ARBA" id="ARBA00022692"/>
    </source>
</evidence>
<dbReference type="GO" id="GO:0005886">
    <property type="term" value="C:plasma membrane"/>
    <property type="evidence" value="ECO:0007669"/>
    <property type="project" value="TreeGrafter"/>
</dbReference>
<evidence type="ECO:0000256" key="14">
    <source>
        <dbReference type="ARBA" id="ARBA00072112"/>
    </source>
</evidence>
<dbReference type="Pfam" id="PF09294">
    <property type="entry name" value="Interfer-bind"/>
    <property type="match status" value="1"/>
</dbReference>
<evidence type="ECO:0000256" key="13">
    <source>
        <dbReference type="ARBA" id="ARBA00061854"/>
    </source>
</evidence>
<dbReference type="FunFam" id="2.60.40.10:FF:001312">
    <property type="entry name" value="Interleukin 10 receptor subunit beta"/>
    <property type="match status" value="1"/>
</dbReference>
<evidence type="ECO:0000256" key="18">
    <source>
        <dbReference type="SAM" id="MobiDB-lite"/>
    </source>
</evidence>
<dbReference type="InterPro" id="IPR050650">
    <property type="entry name" value="Type-II_Cytokine-TF_Rcpt"/>
</dbReference>
<evidence type="ECO:0000313" key="21">
    <source>
        <dbReference type="Proteomes" id="UP000081671"/>
    </source>
</evidence>
<organism evidence="21 22">
    <name type="scientific">Dipodomys ordii</name>
    <name type="common">Ord's kangaroo rat</name>
    <dbReference type="NCBI Taxonomy" id="10020"/>
    <lineage>
        <taxon>Eukaryota</taxon>
        <taxon>Metazoa</taxon>
        <taxon>Chordata</taxon>
        <taxon>Craniata</taxon>
        <taxon>Vertebrata</taxon>
        <taxon>Euteleostomi</taxon>
        <taxon>Mammalia</taxon>
        <taxon>Eutheria</taxon>
        <taxon>Euarchontoglires</taxon>
        <taxon>Glires</taxon>
        <taxon>Rodentia</taxon>
        <taxon>Castorimorpha</taxon>
        <taxon>Heteromyidae</taxon>
        <taxon>Dipodomyinae</taxon>
        <taxon>Dipodomys</taxon>
    </lineage>
</organism>
<dbReference type="InParanoid" id="A0A1S3G3W4"/>
<keyword evidence="5" id="KW-0677">Repeat</keyword>
<dbReference type="RefSeq" id="XP_012882979.1">
    <property type="nucleotide sequence ID" value="XM_013027525.1"/>
</dbReference>
<evidence type="ECO:0000256" key="1">
    <source>
        <dbReference type="ARBA" id="ARBA00004479"/>
    </source>
</evidence>
<evidence type="ECO:0000256" key="19">
    <source>
        <dbReference type="SAM" id="Phobius"/>
    </source>
</evidence>
<dbReference type="CDD" id="cd00063">
    <property type="entry name" value="FN3"/>
    <property type="match status" value="2"/>
</dbReference>
<sequence length="328" mass="36868">MVPPPENVRINSVNFKNILQWERPAFAKGNLTFTAQQKSYQGSQNVCKSTVSTQCDFVSLSKYGNYTLRVRAEFANEHSKWVDILFSPMDDTLLGPPGIHIEAIADSLHIHFSAPQVDNEPGPWTIKDFYPSLAYKVQYWKNASEEKMQVTFTHDFEVLRNLEPRTTYCIQVQGFVPNRNKTGLWSEPVCKQTEHETPPWLVAIILMVSVSAGFLVLTGCFALLWCIYKKTKYTFSPGNTLPQHLKEFLGHPHHSTRLFFSFPLSDENEVFDKLSIITEDSESSKQNPGGGDNPRTPSGPGPPETVSKEETLSASLEDPTPLTSAPEV</sequence>
<keyword evidence="9" id="KW-1015">Disulfide bond</keyword>
<keyword evidence="6 19" id="KW-1133">Transmembrane helix</keyword>
<evidence type="ECO:0000256" key="17">
    <source>
        <dbReference type="ARBA" id="ARBA00083353"/>
    </source>
</evidence>
<keyword evidence="4" id="KW-0732">Signal</keyword>
<evidence type="ECO:0000256" key="8">
    <source>
        <dbReference type="ARBA" id="ARBA00023136"/>
    </source>
</evidence>
<feature type="domain" description="Fibronectin type-III" evidence="20">
    <location>
        <begin position="4"/>
        <end position="95"/>
    </location>
</feature>
<evidence type="ECO:0000313" key="22">
    <source>
        <dbReference type="RefSeq" id="XP_012882979.1"/>
    </source>
</evidence>
<accession>A0A1S3G3W4</accession>
<keyword evidence="21" id="KW-1185">Reference proteome</keyword>
<dbReference type="FunCoup" id="A0A1S3G3W4">
    <property type="interactions" value="84"/>
</dbReference>
<dbReference type="CTD" id="3588"/>
<dbReference type="GO" id="GO:0051607">
    <property type="term" value="P:defense response to virus"/>
    <property type="evidence" value="ECO:0007669"/>
    <property type="project" value="UniProtKB-KW"/>
</dbReference>
<keyword evidence="10 22" id="KW-0675">Receptor</keyword>
<dbReference type="PANTHER" id="PTHR20859:SF50">
    <property type="entry name" value="INTERLEUKIN-10 RECEPTOR SUBUNIT BETA"/>
    <property type="match status" value="1"/>
</dbReference>
<evidence type="ECO:0000256" key="6">
    <source>
        <dbReference type="ARBA" id="ARBA00022989"/>
    </source>
</evidence>
<evidence type="ECO:0000256" key="10">
    <source>
        <dbReference type="ARBA" id="ARBA00023170"/>
    </source>
</evidence>
<keyword evidence="3 19" id="KW-0812">Transmembrane</keyword>
<comment type="subunit">
    <text evidence="13">Heterodimer with IFNLR1.</text>
</comment>
<keyword evidence="7" id="KW-0051">Antiviral defense</keyword>
<dbReference type="AlphaFoldDB" id="A0A1S3G3W4"/>
<evidence type="ECO:0000256" key="9">
    <source>
        <dbReference type="ARBA" id="ARBA00023157"/>
    </source>
</evidence>
<evidence type="ECO:0000256" key="16">
    <source>
        <dbReference type="ARBA" id="ARBA00077626"/>
    </source>
</evidence>
<dbReference type="InterPro" id="IPR036116">
    <property type="entry name" value="FN3_sf"/>
</dbReference>
<dbReference type="SMART" id="SM00060">
    <property type="entry name" value="FN3"/>
    <property type="match status" value="2"/>
</dbReference>
<gene>
    <name evidence="22" type="primary">Il10rb</name>
</gene>
<evidence type="ECO:0000256" key="7">
    <source>
        <dbReference type="ARBA" id="ARBA00023118"/>
    </source>
</evidence>
<evidence type="ECO:0000256" key="12">
    <source>
        <dbReference type="ARBA" id="ARBA00055173"/>
    </source>
</evidence>
<dbReference type="GeneID" id="105994101"/>
<dbReference type="STRING" id="10020.ENSDORP00000004037"/>
<reference evidence="22" key="1">
    <citation type="submission" date="2025-08" db="UniProtKB">
        <authorList>
            <consortium name="RefSeq"/>
        </authorList>
    </citation>
    <scope>IDENTIFICATION</scope>
    <source>
        <tissue evidence="22">Kidney</tissue>
    </source>
</reference>
<evidence type="ECO:0000256" key="11">
    <source>
        <dbReference type="ARBA" id="ARBA00023180"/>
    </source>
</evidence>
<feature type="region of interest" description="Disordered" evidence="18">
    <location>
        <begin position="278"/>
        <end position="328"/>
    </location>
</feature>
<evidence type="ECO:0000256" key="2">
    <source>
        <dbReference type="ARBA" id="ARBA00005399"/>
    </source>
</evidence>
<protein>
    <recommendedName>
        <fullName evidence="14">Interleukin-10 receptor subunit beta</fullName>
    </recommendedName>
    <alternativeName>
        <fullName evidence="17">Cytokine receptor class-II member 4</fullName>
    </alternativeName>
    <alternativeName>
        <fullName evidence="15">Cytokine receptor family 2 member 4</fullName>
    </alternativeName>
    <alternativeName>
        <fullName evidence="16">Interleukin-10 receptor subunit 2</fullName>
    </alternativeName>
</protein>
<dbReference type="Proteomes" id="UP000081671">
    <property type="component" value="Unplaced"/>
</dbReference>
<name>A0A1S3G3W4_DIPOR</name>
<keyword evidence="11" id="KW-0325">Glycoprotein</keyword>
<proteinExistence type="inferred from homology"/>
<dbReference type="Gene3D" id="2.60.40.10">
    <property type="entry name" value="Immunoglobulins"/>
    <property type="match status" value="2"/>
</dbReference>
<dbReference type="PROSITE" id="PS50853">
    <property type="entry name" value="FN3"/>
    <property type="match status" value="2"/>
</dbReference>
<dbReference type="InterPro" id="IPR013783">
    <property type="entry name" value="Ig-like_fold"/>
</dbReference>
<evidence type="ECO:0000259" key="20">
    <source>
        <dbReference type="PROSITE" id="PS50853"/>
    </source>
</evidence>
<dbReference type="Pfam" id="PF01108">
    <property type="entry name" value="Tissue_fac"/>
    <property type="match status" value="1"/>
</dbReference>
<dbReference type="PANTHER" id="PTHR20859">
    <property type="entry name" value="INTERFERON/INTERLEUKIN RECEPTOR"/>
    <property type="match status" value="1"/>
</dbReference>
<dbReference type="OrthoDB" id="8724082at2759"/>
<dbReference type="KEGG" id="dord:105994101"/>
<comment type="subcellular location">
    <subcellularLocation>
        <location evidence="1">Membrane</location>
        <topology evidence="1">Single-pass type I membrane protein</topology>
    </subcellularLocation>
</comment>
<dbReference type="SUPFAM" id="SSF49265">
    <property type="entry name" value="Fibronectin type III"/>
    <property type="match status" value="2"/>
</dbReference>
<dbReference type="InterPro" id="IPR003961">
    <property type="entry name" value="FN3_dom"/>
</dbReference>
<feature type="domain" description="Fibronectin type-III" evidence="20">
    <location>
        <begin position="96"/>
        <end position="196"/>
    </location>
</feature>
<dbReference type="GO" id="GO:0004920">
    <property type="term" value="F:interleukin-10 receptor activity"/>
    <property type="evidence" value="ECO:0007669"/>
    <property type="project" value="TreeGrafter"/>
</dbReference>
<dbReference type="InterPro" id="IPR015373">
    <property type="entry name" value="Interferon/interleukin_rcp_dom"/>
</dbReference>
<evidence type="ECO:0000256" key="5">
    <source>
        <dbReference type="ARBA" id="ARBA00022737"/>
    </source>
</evidence>
<feature type="transmembrane region" description="Helical" evidence="19">
    <location>
        <begin position="200"/>
        <end position="228"/>
    </location>
</feature>
<evidence type="ECO:0000256" key="4">
    <source>
        <dbReference type="ARBA" id="ARBA00022729"/>
    </source>
</evidence>